<gene>
    <name evidence="1" type="ORF">SVA_2597</name>
</gene>
<sequence length="103" mass="12040">MTTERALSDVLQVIAVISAADGPLPDRIGMAYWSHLTETRFDGFPEDRKLEFERIQRDLKRLYPEPGRYEHVTYMQAFELARRIVCAYDKLHTEKNIYMASGE</sequence>
<keyword evidence="2" id="KW-1185">Reference proteome</keyword>
<dbReference type="Proteomes" id="UP000218899">
    <property type="component" value="Chromosome"/>
</dbReference>
<accession>A0A1B4V6T5</accession>
<dbReference type="KEGG" id="sva:SVA_2597"/>
<name>A0A1B4V6T5_9GAMM</name>
<organism evidence="1 2">
    <name type="scientific">Sulfurifustis variabilis</name>
    <dbReference type="NCBI Taxonomy" id="1675686"/>
    <lineage>
        <taxon>Bacteria</taxon>
        <taxon>Pseudomonadati</taxon>
        <taxon>Pseudomonadota</taxon>
        <taxon>Gammaproteobacteria</taxon>
        <taxon>Acidiferrobacterales</taxon>
        <taxon>Acidiferrobacteraceae</taxon>
        <taxon>Sulfurifustis</taxon>
    </lineage>
</organism>
<proteinExistence type="predicted"/>
<dbReference type="EMBL" id="AP014936">
    <property type="protein sequence ID" value="BAU49145.1"/>
    <property type="molecule type" value="Genomic_DNA"/>
</dbReference>
<dbReference type="RefSeq" id="WP_096461591.1">
    <property type="nucleotide sequence ID" value="NZ_AP014936.1"/>
</dbReference>
<reference evidence="1 2" key="1">
    <citation type="submission" date="2015-08" db="EMBL/GenBank/DDBJ databases">
        <title>Complete genome sequence of Sulfurifustis variabilis.</title>
        <authorList>
            <person name="Miura A."/>
            <person name="Kojima H."/>
            <person name="Fukui M."/>
        </authorList>
    </citation>
    <scope>NUCLEOTIDE SEQUENCE [LARGE SCALE GENOMIC DNA]</scope>
    <source>
        <strain evidence="2">skN76</strain>
    </source>
</reference>
<evidence type="ECO:0000313" key="2">
    <source>
        <dbReference type="Proteomes" id="UP000218899"/>
    </source>
</evidence>
<evidence type="ECO:0000313" key="1">
    <source>
        <dbReference type="EMBL" id="BAU49145.1"/>
    </source>
</evidence>
<protein>
    <submittedName>
        <fullName evidence="1">Uncharacterized protein</fullName>
    </submittedName>
</protein>
<dbReference type="AlphaFoldDB" id="A0A1B4V6T5"/>